<keyword evidence="3" id="KW-1185">Reference proteome</keyword>
<dbReference type="AlphaFoldDB" id="W7YDE0"/>
<dbReference type="OrthoDB" id="1295312at2"/>
<dbReference type="EMBL" id="BAMD01000010">
    <property type="protein sequence ID" value="GAF02501.1"/>
    <property type="molecule type" value="Genomic_DNA"/>
</dbReference>
<dbReference type="Proteomes" id="UP000019402">
    <property type="component" value="Unassembled WGS sequence"/>
</dbReference>
<name>W7YDE0_9BACT</name>
<sequence length="390" mass="45037">MIPDNKKQVIEEALKRICGHKLFVHSPTYIDLLKYLVVKTLNNEELNEVTIGSDLYGIDYSLNKSNSTVRSYIHKLRKKLADYYNEVGANETVVFQIAKGQYNLSFLSSHEYLKTKRSEISTVTIPIKYFKLSGGFVLLFIIAFCCIKTYVSKPCLVWKNFFDPNAQNLLVISDQFVVSQRFEDGRYYGVSYPEVNSNDDFIEYTQAHPQKKIKTTDYTLMTKMAPYTVKSLSLWFQSYKSDFNLGLESQMKYEDVTKYNIVFVGQYKTMNLSRTLFLKNSKVFTTFDDGFMYKNGRIEKIYNTQYGGNHKVEYAMVSYTSFASGKSALYFVSNNDIGVLSTVRNFTDKAWLTKFQKQIGSEAKYFNALFEVSGLQRTDVSCKLVELEVL</sequence>
<evidence type="ECO:0000313" key="3">
    <source>
        <dbReference type="Proteomes" id="UP000019402"/>
    </source>
</evidence>
<evidence type="ECO:0000256" key="1">
    <source>
        <dbReference type="SAM" id="Phobius"/>
    </source>
</evidence>
<reference evidence="2 3" key="1">
    <citation type="journal article" date="2014" name="Genome Announc.">
        <title>Draft Genome Sequence of Cytophaga fermentans JCM 21142T, a Facultative Anaerobe Isolated from Marine Mud.</title>
        <authorList>
            <person name="Starns D."/>
            <person name="Oshima K."/>
            <person name="Suda W."/>
            <person name="Iino T."/>
            <person name="Yuki M."/>
            <person name="Inoue J."/>
            <person name="Kitamura K."/>
            <person name="Iida T."/>
            <person name="Darby A."/>
            <person name="Hattori M."/>
            <person name="Ohkuma M."/>
        </authorList>
    </citation>
    <scope>NUCLEOTIDE SEQUENCE [LARGE SCALE GENOMIC DNA]</scope>
    <source>
        <strain evidence="2 3">JCM 21142</strain>
    </source>
</reference>
<comment type="caution">
    <text evidence="2">The sequence shown here is derived from an EMBL/GenBank/DDBJ whole genome shotgun (WGS) entry which is preliminary data.</text>
</comment>
<dbReference type="STRING" id="869213.GCA_000517085_02811"/>
<keyword evidence="1" id="KW-0812">Transmembrane</keyword>
<keyword evidence="1" id="KW-0472">Membrane</keyword>
<protein>
    <submittedName>
        <fullName evidence="2">Uncharacterized protein</fullName>
    </submittedName>
</protein>
<organism evidence="2 3">
    <name type="scientific">Saccharicrinis fermentans DSM 9555 = JCM 21142</name>
    <dbReference type="NCBI Taxonomy" id="869213"/>
    <lineage>
        <taxon>Bacteria</taxon>
        <taxon>Pseudomonadati</taxon>
        <taxon>Bacteroidota</taxon>
        <taxon>Bacteroidia</taxon>
        <taxon>Marinilabiliales</taxon>
        <taxon>Marinilabiliaceae</taxon>
        <taxon>Saccharicrinis</taxon>
    </lineage>
</organism>
<accession>W7YDE0</accession>
<dbReference type="eggNOG" id="COG3609">
    <property type="taxonomic scope" value="Bacteria"/>
</dbReference>
<proteinExistence type="predicted"/>
<gene>
    <name evidence="2" type="ORF">JCM21142_31139</name>
</gene>
<feature type="transmembrane region" description="Helical" evidence="1">
    <location>
        <begin position="129"/>
        <end position="151"/>
    </location>
</feature>
<evidence type="ECO:0000313" key="2">
    <source>
        <dbReference type="EMBL" id="GAF02501.1"/>
    </source>
</evidence>
<dbReference type="RefSeq" id="WP_027472337.1">
    <property type="nucleotide sequence ID" value="NZ_BAMD01000010.1"/>
</dbReference>
<keyword evidence="1" id="KW-1133">Transmembrane helix</keyword>